<evidence type="ECO:0000256" key="13">
    <source>
        <dbReference type="ARBA" id="ARBA00058985"/>
    </source>
</evidence>
<dbReference type="SUPFAM" id="SSF56672">
    <property type="entry name" value="DNA/RNA polymerases"/>
    <property type="match status" value="1"/>
</dbReference>
<dbReference type="AlphaFoldDB" id="G8BWN5"/>
<feature type="binding site" evidence="15">
    <location>
        <position position="295"/>
    </location>
    <ligand>
        <name>Mg(2+)</name>
        <dbReference type="ChEBI" id="CHEBI:18420"/>
        <label>1</label>
    </ligand>
</feature>
<keyword evidence="7 15" id="KW-0479">Metal-binding</keyword>
<dbReference type="GO" id="GO:0070987">
    <property type="term" value="P:error-free translesion synthesis"/>
    <property type="evidence" value="ECO:0007669"/>
    <property type="project" value="EnsemblFungi"/>
</dbReference>
<dbReference type="InterPro" id="IPR012112">
    <property type="entry name" value="REV1"/>
</dbReference>
<dbReference type="KEGG" id="tpf:TPHA_0H02830"/>
<keyword evidence="10 14" id="KW-0238">DNA-binding</keyword>
<dbReference type="RefSeq" id="XP_003686920.1">
    <property type="nucleotide sequence ID" value="XM_003686872.1"/>
</dbReference>
<dbReference type="GO" id="GO:0003684">
    <property type="term" value="F:damaged DNA binding"/>
    <property type="evidence" value="ECO:0007669"/>
    <property type="project" value="UniProtKB-UniRule"/>
</dbReference>
<dbReference type="PANTHER" id="PTHR45990:SF1">
    <property type="entry name" value="DNA REPAIR PROTEIN REV1"/>
    <property type="match status" value="1"/>
</dbReference>
<feature type="domain" description="BRCT" evidence="16">
    <location>
        <begin position="121"/>
        <end position="209"/>
    </location>
</feature>
<evidence type="ECO:0000313" key="19">
    <source>
        <dbReference type="Proteomes" id="UP000005666"/>
    </source>
</evidence>
<evidence type="ECO:0000256" key="9">
    <source>
        <dbReference type="ARBA" id="ARBA00022842"/>
    </source>
</evidence>
<dbReference type="Gene3D" id="3.30.1490.100">
    <property type="entry name" value="DNA polymerase, Y-family, little finger domain"/>
    <property type="match status" value="1"/>
</dbReference>
<dbReference type="InterPro" id="IPR043502">
    <property type="entry name" value="DNA/RNA_pol_sf"/>
</dbReference>
<gene>
    <name evidence="18" type="primary">TPHA0H02830</name>
    <name evidence="18" type="ordered locus">TPHA_0H02830</name>
</gene>
<dbReference type="HOGENOM" id="CLU_003901_1_0_1"/>
<accession>G8BWN5</accession>
<dbReference type="EMBL" id="HE612863">
    <property type="protein sequence ID" value="CCE64486.1"/>
    <property type="molecule type" value="Genomic_DNA"/>
</dbReference>
<proteinExistence type="inferred from homology"/>
<comment type="function">
    <text evidence="13">Deoxycytidyl transferase involved in DNA repair. Transfers a dCMP residue from dCTP to the 3'-end of a DNA primer in a template-dependent reaction. May assist in the first step in the bypass of abasic lesions by the insertion of a nucleotide opposite the lesion. Required for normal induction of mutations by physical and chemical agents. Involved in mitochondrial DNA mutagenesis.</text>
</comment>
<evidence type="ECO:0000256" key="6">
    <source>
        <dbReference type="ARBA" id="ARBA00022695"/>
    </source>
</evidence>
<dbReference type="GO" id="GO:0005657">
    <property type="term" value="C:replication fork"/>
    <property type="evidence" value="ECO:0007669"/>
    <property type="project" value="EnsemblFungi"/>
</dbReference>
<dbReference type="FunFam" id="3.30.1490.100:FF:000001">
    <property type="entry name" value="DNA repair protein REV1"/>
    <property type="match status" value="1"/>
</dbReference>
<dbReference type="Proteomes" id="UP000005666">
    <property type="component" value="Chromosome 8"/>
</dbReference>
<keyword evidence="11 14" id="KW-0234">DNA repair</keyword>
<dbReference type="InterPro" id="IPR036775">
    <property type="entry name" value="DNA_pol_Y-fam_lit_finger_sf"/>
</dbReference>
<dbReference type="Gene3D" id="1.10.150.20">
    <property type="entry name" value="5' to 3' exonuclease, C-terminal subdomain"/>
    <property type="match status" value="1"/>
</dbReference>
<evidence type="ECO:0000259" key="16">
    <source>
        <dbReference type="PROSITE" id="PS50172"/>
    </source>
</evidence>
<dbReference type="PIRSF" id="PIRSF036573">
    <property type="entry name" value="REV1"/>
    <property type="match status" value="1"/>
</dbReference>
<dbReference type="GO" id="GO:0017125">
    <property type="term" value="F:deoxycytidyl transferase activity"/>
    <property type="evidence" value="ECO:0007669"/>
    <property type="project" value="EnsemblFungi"/>
</dbReference>
<organism evidence="18 19">
    <name type="scientific">Tetrapisispora phaffii (strain ATCC 24235 / CBS 4417 / NBRC 1672 / NRRL Y-8282 / UCD 70-5)</name>
    <name type="common">Yeast</name>
    <name type="synonym">Fabospora phaffii</name>
    <dbReference type="NCBI Taxonomy" id="1071381"/>
    <lineage>
        <taxon>Eukaryota</taxon>
        <taxon>Fungi</taxon>
        <taxon>Dikarya</taxon>
        <taxon>Ascomycota</taxon>
        <taxon>Saccharomycotina</taxon>
        <taxon>Saccharomycetes</taxon>
        <taxon>Saccharomycetales</taxon>
        <taxon>Saccharomycetaceae</taxon>
        <taxon>Tetrapisispora</taxon>
    </lineage>
</organism>
<dbReference type="GeneID" id="11534065"/>
<dbReference type="Pfam" id="PF16589">
    <property type="entry name" value="BRCT_2"/>
    <property type="match status" value="1"/>
</dbReference>
<feature type="domain" description="UmuC" evidence="17">
    <location>
        <begin position="291"/>
        <end position="492"/>
    </location>
</feature>
<dbReference type="OrthoDB" id="427711at2759"/>
<keyword evidence="12 14" id="KW-0539">Nucleus</keyword>
<dbReference type="Gene3D" id="1.20.58.1280">
    <property type="entry name" value="DNA repair protein Rev1, C-terminal domain"/>
    <property type="match status" value="1"/>
</dbReference>
<evidence type="ECO:0000256" key="5">
    <source>
        <dbReference type="ARBA" id="ARBA00022679"/>
    </source>
</evidence>
<evidence type="ECO:0000256" key="14">
    <source>
        <dbReference type="PIRNR" id="PIRNR036573"/>
    </source>
</evidence>
<evidence type="ECO:0000256" key="1">
    <source>
        <dbReference type="ARBA" id="ARBA00004123"/>
    </source>
</evidence>
<dbReference type="GO" id="GO:0000785">
    <property type="term" value="C:chromatin"/>
    <property type="evidence" value="ECO:0007669"/>
    <property type="project" value="EnsemblFungi"/>
</dbReference>
<dbReference type="InterPro" id="IPR001126">
    <property type="entry name" value="UmuC"/>
</dbReference>
<dbReference type="FunFam" id="3.40.50.10190:FF:000011">
    <property type="entry name" value="DNA repair protein REV1"/>
    <property type="match status" value="1"/>
</dbReference>
<evidence type="ECO:0000256" key="10">
    <source>
        <dbReference type="ARBA" id="ARBA00023125"/>
    </source>
</evidence>
<dbReference type="eggNOG" id="KOG2093">
    <property type="taxonomic scope" value="Eukaryota"/>
</dbReference>
<dbReference type="InterPro" id="IPR036420">
    <property type="entry name" value="BRCT_dom_sf"/>
</dbReference>
<evidence type="ECO:0000256" key="15">
    <source>
        <dbReference type="PIRSR" id="PIRSR036573-2"/>
    </source>
</evidence>
<dbReference type="EC" id="2.7.7.-" evidence="14"/>
<dbReference type="InterPro" id="IPR038401">
    <property type="entry name" value="Rev1_C_sf"/>
</dbReference>
<dbReference type="Gene3D" id="3.30.70.270">
    <property type="match status" value="1"/>
</dbReference>
<evidence type="ECO:0000256" key="8">
    <source>
        <dbReference type="ARBA" id="ARBA00022763"/>
    </source>
</evidence>
<dbReference type="PANTHER" id="PTHR45990">
    <property type="entry name" value="DNA REPAIR PROTEIN REV1"/>
    <property type="match status" value="1"/>
</dbReference>
<dbReference type="GO" id="GO:0003887">
    <property type="term" value="F:DNA-directed DNA polymerase activity"/>
    <property type="evidence" value="ECO:0007669"/>
    <property type="project" value="EnsemblFungi"/>
</dbReference>
<dbReference type="STRING" id="1071381.G8BWN5"/>
<dbReference type="Pfam" id="PF11799">
    <property type="entry name" value="IMS_C"/>
    <property type="match status" value="1"/>
</dbReference>
<evidence type="ECO:0000256" key="2">
    <source>
        <dbReference type="ARBA" id="ARBA00010945"/>
    </source>
</evidence>
<dbReference type="PROSITE" id="PS50172">
    <property type="entry name" value="BRCT"/>
    <property type="match status" value="1"/>
</dbReference>
<dbReference type="GO" id="GO:0042276">
    <property type="term" value="P:error-prone translesion synthesis"/>
    <property type="evidence" value="ECO:0007669"/>
    <property type="project" value="EnsemblFungi"/>
</dbReference>
<comment type="subcellular location">
    <subcellularLocation>
        <location evidence="1 14">Nucleus</location>
    </subcellularLocation>
</comment>
<protein>
    <recommendedName>
        <fullName evidence="3 14">DNA repair protein REV1</fullName>
        <ecNumber evidence="14">2.7.7.-</ecNumber>
    </recommendedName>
</protein>
<comment type="cofactor">
    <cofactor evidence="15">
        <name>Mg(2+)</name>
        <dbReference type="ChEBI" id="CHEBI:18420"/>
    </cofactor>
    <text evidence="15">Binds 2 magnesium ions.</text>
</comment>
<dbReference type="SUPFAM" id="SSF100879">
    <property type="entry name" value="Lesion bypass DNA polymerase (Y-family), little finger domain"/>
    <property type="match status" value="1"/>
</dbReference>
<evidence type="ECO:0000256" key="3">
    <source>
        <dbReference type="ARBA" id="ARBA00020399"/>
    </source>
</evidence>
<dbReference type="InterPro" id="IPR043128">
    <property type="entry name" value="Rev_trsase/Diguanyl_cyclase"/>
</dbReference>
<dbReference type="GO" id="GO:0005634">
    <property type="term" value="C:nucleus"/>
    <property type="evidence" value="ECO:0007669"/>
    <property type="project" value="UniProtKB-SubCell"/>
</dbReference>
<dbReference type="SMART" id="SM00292">
    <property type="entry name" value="BRCT"/>
    <property type="match status" value="1"/>
</dbReference>
<evidence type="ECO:0000256" key="12">
    <source>
        <dbReference type="ARBA" id="ARBA00023242"/>
    </source>
</evidence>
<evidence type="ECO:0000256" key="4">
    <source>
        <dbReference type="ARBA" id="ARBA00022634"/>
    </source>
</evidence>
<dbReference type="GO" id="GO:0006281">
    <property type="term" value="P:DNA repair"/>
    <property type="evidence" value="ECO:0007669"/>
    <property type="project" value="UniProtKB-KW"/>
</dbReference>
<keyword evidence="5 14" id="KW-0808">Transferase</keyword>
<evidence type="ECO:0000256" key="7">
    <source>
        <dbReference type="ARBA" id="ARBA00022723"/>
    </source>
</evidence>
<name>G8BWN5_TETPH</name>
<dbReference type="Gene3D" id="3.40.1170.60">
    <property type="match status" value="1"/>
</dbReference>
<keyword evidence="19" id="KW-1185">Reference proteome</keyword>
<keyword evidence="6 14" id="KW-0548">Nucleotidyltransferase</keyword>
<dbReference type="InterPro" id="IPR001357">
    <property type="entry name" value="BRCT_dom"/>
</dbReference>
<keyword evidence="4 14" id="KW-0237">DNA synthesis</keyword>
<dbReference type="OMA" id="PPKYMGM"/>
<dbReference type="PROSITE" id="PS50173">
    <property type="entry name" value="UMUC"/>
    <property type="match status" value="1"/>
</dbReference>
<dbReference type="InterPro" id="IPR017961">
    <property type="entry name" value="DNA_pol_Y-fam_little_finger"/>
</dbReference>
<dbReference type="CDD" id="cd17719">
    <property type="entry name" value="BRCT_Rev1"/>
    <property type="match status" value="1"/>
</dbReference>
<dbReference type="SUPFAM" id="SSF52113">
    <property type="entry name" value="BRCT domain"/>
    <property type="match status" value="1"/>
</dbReference>
<evidence type="ECO:0000313" key="18">
    <source>
        <dbReference type="EMBL" id="CCE64486.1"/>
    </source>
</evidence>
<feature type="binding site" evidence="15">
    <location>
        <position position="401"/>
    </location>
    <ligand>
        <name>Mg(2+)</name>
        <dbReference type="ChEBI" id="CHEBI:18420"/>
        <label>1</label>
    </ligand>
</feature>
<sequence>MAHFTDDVVGNVENFHEDFISSLDDESLIRYVEELSQENIRPAGSQHLDDLLIDDKIKNVTNLNFSEKNKIAKVEEQVHSDDRSSNSNIVKTAHYGRGQYFRDKEFKQLQQDQKLVQENQDKIKIFKNCVIYINGYTDPDRLVLHKLIVIHGGKFLHHMTSKGRVTHIVATNLPLKKRVEFAKYKVITPEWILDSVKAEVLQPWQEYSLLETNDYRQPKLDLANRTNKNDNYSEMNIDCNSPLFVENYFKNSRLHHLSLWKSDLRDQFLKKYRDNKILQRSIPKQNDQLTILHIDFDSFFASVATLVAIRDRNLNINLKKDAILVCHGSNNSDIASCNYVARNLGIKNGMWVSHAKKLCPPGTVLTCLPYNFQEFEAASKILYNCLNNSGLFDMVLPVSIDEAICVMVNRNYSKNEVEDICKTVRSNIEAEARGCKISIGCANSLVLARLALKLAKPDGYHILDQDEFNNNSSNSNLKFWSQFKINDLPGIGYSIVQKLSDYFGLKKGATVEQLIKVSTMEKLKLCTGSKVSSKISLAISGKDDEESSKLLFQPLELFQRKTLSMEINWGIRFENIQQVDVFISRCVEYLLKKLQELQKSVAQITLKIMKRAAGAMVDPPKYMGMGKCDAFSRSSNFGIGATDHGTISTELKNLFRTLSCPPKELRGVSIQFTKLTDLAENINQYKLPFKKVISLQTVNNLPSDLKLKFETEIKRRNIEIKQTNKSPSSKVLIPKNVLKKYSPTKQEEDFLKELPTQIRNEVASNLIIEKKIKDSKVEDLHLMVQTKKNLIENSKDHFQGNNSIFQPISFQGQTSFKKICKLVREWVSTTLLEKGPHKRDTKLFKKYLLKLSNSNRLFLILQLIKLVSQILTLNRIKANGIDGSINVGFMEWEKILLKEMIPILNKSGNSFQSKQKLEFEFDI</sequence>
<dbReference type="GO" id="GO:0005739">
    <property type="term" value="C:mitochondrion"/>
    <property type="evidence" value="ECO:0007669"/>
    <property type="project" value="EnsemblFungi"/>
</dbReference>
<reference evidence="18 19" key="1">
    <citation type="journal article" date="2011" name="Proc. Natl. Acad. Sci. U.S.A.">
        <title>Evolutionary erosion of yeast sex chromosomes by mating-type switching accidents.</title>
        <authorList>
            <person name="Gordon J.L."/>
            <person name="Armisen D."/>
            <person name="Proux-Wera E."/>
            <person name="Oheigeartaigh S.S."/>
            <person name="Byrne K.P."/>
            <person name="Wolfe K.H."/>
        </authorList>
    </citation>
    <scope>NUCLEOTIDE SEQUENCE [LARGE SCALE GENOMIC DNA]</scope>
    <source>
        <strain evidence="19">ATCC 24235 / CBS 4417 / NBRC 1672 / NRRL Y-8282 / UCD 70-5</strain>
    </source>
</reference>
<dbReference type="GO" id="GO:0046872">
    <property type="term" value="F:metal ion binding"/>
    <property type="evidence" value="ECO:0007669"/>
    <property type="project" value="UniProtKB-KW"/>
</dbReference>
<dbReference type="Gene3D" id="6.10.250.1490">
    <property type="match status" value="1"/>
</dbReference>
<dbReference type="Pfam" id="PF00817">
    <property type="entry name" value="IMS"/>
    <property type="match status" value="1"/>
</dbReference>
<comment type="similarity">
    <text evidence="2 14">Belongs to the DNA polymerase type-Y family.</text>
</comment>
<dbReference type="Gene3D" id="3.40.50.10190">
    <property type="entry name" value="BRCT domain"/>
    <property type="match status" value="1"/>
</dbReference>
<evidence type="ECO:0000259" key="17">
    <source>
        <dbReference type="PROSITE" id="PS50173"/>
    </source>
</evidence>
<keyword evidence="8 14" id="KW-0227">DNA damage</keyword>
<keyword evidence="9 15" id="KW-0460">Magnesium</keyword>
<feature type="binding site" evidence="15">
    <location>
        <position position="402"/>
    </location>
    <ligand>
        <name>Mg(2+)</name>
        <dbReference type="ChEBI" id="CHEBI:18420"/>
        <label>1</label>
    </ligand>
</feature>
<evidence type="ECO:0000256" key="11">
    <source>
        <dbReference type="ARBA" id="ARBA00023204"/>
    </source>
</evidence>